<evidence type="ECO:0000313" key="2">
    <source>
        <dbReference type="EMBL" id="GMK49056.1"/>
    </source>
</evidence>
<comment type="caution">
    <text evidence="2">The sequence shown here is derived from an EMBL/GenBank/DDBJ whole genome shotgun (WGS) entry which is preliminary data.</text>
</comment>
<organism evidence="2 3">
    <name type="scientific">Paenibacillus glycanilyticus</name>
    <dbReference type="NCBI Taxonomy" id="126569"/>
    <lineage>
        <taxon>Bacteria</taxon>
        <taxon>Bacillati</taxon>
        <taxon>Bacillota</taxon>
        <taxon>Bacilli</taxon>
        <taxon>Bacillales</taxon>
        <taxon>Paenibacillaceae</taxon>
        <taxon>Paenibacillus</taxon>
    </lineage>
</organism>
<proteinExistence type="predicted"/>
<feature type="region of interest" description="Disordered" evidence="1">
    <location>
        <begin position="1"/>
        <end position="20"/>
    </location>
</feature>
<evidence type="ECO:0000313" key="3">
    <source>
        <dbReference type="Proteomes" id="UP001285921"/>
    </source>
</evidence>
<dbReference type="Proteomes" id="UP001285921">
    <property type="component" value="Unassembled WGS sequence"/>
</dbReference>
<reference evidence="2 3" key="1">
    <citation type="submission" date="2023-05" db="EMBL/GenBank/DDBJ databases">
        <title>Draft genome of Paenibacillus sp. CCS26.</title>
        <authorList>
            <person name="Akita H."/>
            <person name="Shinto Y."/>
            <person name="Kimura Z."/>
        </authorList>
    </citation>
    <scope>NUCLEOTIDE SEQUENCE [LARGE SCALE GENOMIC DNA]</scope>
    <source>
        <strain evidence="2 3">CCS26</strain>
    </source>
</reference>
<accession>A0ABQ6NVD8</accession>
<name>A0ABQ6NVD8_9BACL</name>
<keyword evidence="3" id="KW-1185">Reference proteome</keyword>
<feature type="compositionally biased region" description="Low complexity" evidence="1">
    <location>
        <begin position="7"/>
        <end position="19"/>
    </location>
</feature>
<gene>
    <name evidence="2" type="ORF">PghCCS26_61860</name>
</gene>
<protein>
    <submittedName>
        <fullName evidence="2">Uncharacterized protein</fullName>
    </submittedName>
</protein>
<evidence type="ECO:0000256" key="1">
    <source>
        <dbReference type="SAM" id="MobiDB-lite"/>
    </source>
</evidence>
<dbReference type="EMBL" id="BTCL01000046">
    <property type="protein sequence ID" value="GMK49056.1"/>
    <property type="molecule type" value="Genomic_DNA"/>
</dbReference>
<sequence>MRKASLADGAADGAADAGGMPEACASSVAGCFADGAELEFESGLQPVKSNGTNKIAVVMAVSFIR</sequence>